<feature type="domain" description="Group II intron-interrupted relaxase LtrB C-terminal" evidence="3">
    <location>
        <begin position="483"/>
        <end position="605"/>
    </location>
</feature>
<sequence length="621" mass="74303">MVVTKHFATHGKKYRRRLIKYILNPDKTDNLKLISDFGMSNYLDFPSYEEMVEMYNVNFTNNDKLYESRNDRQEKHQQNIHAHHLIQSFSPEDNLTPEEINRIGYETMMELTGGRFRYIVTTHTDKNHVHNHILINAIDRNSDKKLIWNYALERNLRMISDRISKVAGAKIIEKRFSYRDYQKYRQSSHKFKLKQRLYFLMQQSKSFEDFWEKAEQLHVHIDFSQKHSRFMMTDKAMTKPIRGRQLSKRDLYDEEFFRTHFVKQEIESRLEFLLNRVNSLEELLTKAKELNLTIDLKQKNVIFILEENGKQFSLSHKKISEKKLYDAAFFQNYFEDKELVSSEVVESLREQYHAFQEEREKEKVAAEEIEEAFEEFKKKRDAIHEFEVELADHQIENLVDEGIYIKVSFGVKQSGLIFIPNFNLDILEEKNQKKYKVYIRETTSYFVYNKEYSDKNRYIKGRTLIRQLTNDSKMMPYRRPTVERLQEKISEINLLIQLTETGKKYQDIKDNLVEEIAELDIKMIQTNEKITTINKMAEVLINLKSEELSSRKLASYEFSKLNLTESSTLEQVTEEIRVLQEDLGHYLDEYEGLARKLETFVKILNTNKQTEHEFHGDIALE</sequence>
<evidence type="ECO:0000259" key="2">
    <source>
        <dbReference type="Pfam" id="PF03432"/>
    </source>
</evidence>
<dbReference type="Pfam" id="PF20874">
    <property type="entry name" value="Relaxase_M"/>
    <property type="match status" value="1"/>
</dbReference>
<proteinExistence type="predicted"/>
<dbReference type="NCBIfam" id="NF040665">
    <property type="entry name" value="relax_SAG1250"/>
    <property type="match status" value="1"/>
</dbReference>
<dbReference type="InterPro" id="IPR005094">
    <property type="entry name" value="Endonuclease_MobA/VirD2"/>
</dbReference>
<evidence type="ECO:0000259" key="4">
    <source>
        <dbReference type="Pfam" id="PF20874"/>
    </source>
</evidence>
<keyword evidence="6" id="KW-1185">Reference proteome</keyword>
<gene>
    <name evidence="5" type="ORF">STRPO_0017</name>
</gene>
<accession>A0ABN0CWD2</accession>
<dbReference type="EMBL" id="AEUU02000001">
    <property type="protein sequence ID" value="EGJ27534.1"/>
    <property type="molecule type" value="Genomic_DNA"/>
</dbReference>
<evidence type="ECO:0000256" key="1">
    <source>
        <dbReference type="SAM" id="Coils"/>
    </source>
</evidence>
<protein>
    <submittedName>
        <fullName evidence="5">Relaxase/mobilization nuclease domain protein</fullName>
    </submittedName>
</protein>
<keyword evidence="1" id="KW-0175">Coiled coil</keyword>
<reference evidence="5 6" key="1">
    <citation type="journal article" date="2014" name="Int. J. Syst. Evol. Microbiol.">
        <title>Phylogenomics and the dynamic genome evolution of the genus Streptococcus.</title>
        <authorList>
            <consortium name="The Broad Institute Genome Sequencing Platform"/>
            <person name="Richards V.P."/>
            <person name="Palmer S.R."/>
            <person name="Pavinski Bitar P.D."/>
            <person name="Qin X."/>
            <person name="Weinstock G.M."/>
            <person name="Highlander S.K."/>
            <person name="Town C.D."/>
            <person name="Burne R.A."/>
            <person name="Stanhope M.J."/>
        </authorList>
    </citation>
    <scope>NUCLEOTIDE SEQUENCE [LARGE SCALE GENOMIC DNA]</scope>
    <source>
        <strain evidence="5 6">Jelinkova 176</strain>
    </source>
</reference>
<dbReference type="RefSeq" id="WP_003084620.1">
    <property type="nucleotide sequence ID" value="NZ_AEUU02000001.1"/>
</dbReference>
<evidence type="ECO:0000313" key="5">
    <source>
        <dbReference type="EMBL" id="EGJ27534.1"/>
    </source>
</evidence>
<dbReference type="Proteomes" id="UP000005356">
    <property type="component" value="Unassembled WGS sequence"/>
</dbReference>
<feature type="coiled-coil region" evidence="1">
    <location>
        <begin position="345"/>
        <end position="389"/>
    </location>
</feature>
<feature type="domain" description="Group II intron-interrupted relaxase LtrB central" evidence="4">
    <location>
        <begin position="384"/>
        <end position="469"/>
    </location>
</feature>
<evidence type="ECO:0000313" key="6">
    <source>
        <dbReference type="Proteomes" id="UP000005356"/>
    </source>
</evidence>
<comment type="caution">
    <text evidence="5">The sequence shown here is derived from an EMBL/GenBank/DDBJ whole genome shotgun (WGS) entry which is preliminary data.</text>
</comment>
<dbReference type="InterPro" id="IPR021112">
    <property type="entry name" value="LtrB_C"/>
</dbReference>
<name>A0ABN0CWD2_STRPO</name>
<feature type="domain" description="MobA/VirD2-like nuclease" evidence="2">
    <location>
        <begin position="49"/>
        <end position="166"/>
    </location>
</feature>
<dbReference type="Pfam" id="PF11083">
    <property type="entry name" value="Relaxase_C"/>
    <property type="match status" value="1"/>
</dbReference>
<feature type="coiled-coil region" evidence="1">
    <location>
        <begin position="263"/>
        <end position="300"/>
    </location>
</feature>
<dbReference type="InterPro" id="IPR048299">
    <property type="entry name" value="LtrB_central"/>
</dbReference>
<organism evidence="5 6">
    <name type="scientific">Streptococcus porcinus str. Jelinkova 176</name>
    <dbReference type="NCBI Taxonomy" id="873448"/>
    <lineage>
        <taxon>Bacteria</taxon>
        <taxon>Bacillati</taxon>
        <taxon>Bacillota</taxon>
        <taxon>Bacilli</taxon>
        <taxon>Lactobacillales</taxon>
        <taxon>Streptococcaceae</taxon>
        <taxon>Streptococcus</taxon>
    </lineage>
</organism>
<dbReference type="Pfam" id="PF03432">
    <property type="entry name" value="Relaxase"/>
    <property type="match status" value="1"/>
</dbReference>
<evidence type="ECO:0000259" key="3">
    <source>
        <dbReference type="Pfam" id="PF11083"/>
    </source>
</evidence>